<dbReference type="Proteomes" id="UP000245464">
    <property type="component" value="Chromosome 10"/>
</dbReference>
<name>A0A2W1FK08_9PLEO</name>
<reference evidence="4" key="4">
    <citation type="journal article" date="2022" name="Microb. Genom.">
        <title>A global pangenome for the wheat fungal pathogen Pyrenophora tritici-repentis and prediction of effector protein structural homology.</title>
        <authorList>
            <person name="Moolhuijzen P.M."/>
            <person name="See P.T."/>
            <person name="Shi G."/>
            <person name="Powell H.R."/>
            <person name="Cockram J."/>
            <person name="Jorgensen L.N."/>
            <person name="Benslimane H."/>
            <person name="Strelkov S.E."/>
            <person name="Turner J."/>
            <person name="Liu Z."/>
            <person name="Moffat C.S."/>
        </authorList>
    </citation>
    <scope>NUCLEOTIDE SEQUENCE [LARGE SCALE GENOMIC DNA]</scope>
</reference>
<reference evidence="2" key="2">
    <citation type="submission" date="2021-05" db="EMBL/GenBank/DDBJ databases">
        <authorList>
            <person name="Moolhuijzen P.M."/>
            <person name="Moffat C.S."/>
        </authorList>
    </citation>
    <scope>NUCLEOTIDE SEQUENCE</scope>
    <source>
        <strain evidence="2">86-124</strain>
    </source>
</reference>
<gene>
    <name evidence="2" type="ORF">Ptr86124_009607</name>
    <name evidence="1" type="ORF">PtrM4_041380</name>
</gene>
<dbReference type="EMBL" id="NQIK02000010">
    <property type="protein sequence ID" value="KAF7564704.1"/>
    <property type="molecule type" value="Genomic_DNA"/>
</dbReference>
<evidence type="ECO:0000313" key="3">
    <source>
        <dbReference type="Proteomes" id="UP000245464"/>
    </source>
</evidence>
<evidence type="ECO:0000313" key="4">
    <source>
        <dbReference type="Proteomes" id="UP000249757"/>
    </source>
</evidence>
<sequence>MELQILVRILGSHNDFELFKYAEQSVTLIRKALLVEQDGDLIEGQRYMSLELLHATSKKKVKGWRAFHESVYTHFTVPPLLRALLTRGTRAHRRWFEKKSRLLNLYQELFPTYIQRVDQKIDTTWDQAELIMRIYYDCHEVVLSEAATYTVVVIIAVRMDKDGEMKALVDEIIAEMVVQGRDSQDQQDSLEYDKSVRQ</sequence>
<proteinExistence type="predicted"/>
<reference evidence="1" key="1">
    <citation type="journal article" date="2018" name="BMC Genomics">
        <title>Comparative genomics of the wheat fungal pathogen Pyrenophora tritici-repentis reveals chromosomal variations and genome plasticity.</title>
        <authorList>
            <person name="Moolhuijzen P."/>
            <person name="See P.T."/>
            <person name="Hane J.K."/>
            <person name="Shi G."/>
            <person name="Liu Z."/>
            <person name="Oliver R.P."/>
            <person name="Moffat C.S."/>
        </authorList>
    </citation>
    <scope>NUCLEOTIDE SEQUENCE [LARGE SCALE GENOMIC DNA]</scope>
    <source>
        <strain evidence="1">M4</strain>
    </source>
</reference>
<protein>
    <submittedName>
        <fullName evidence="1">Uncharacterized protein</fullName>
    </submittedName>
</protein>
<evidence type="ECO:0000313" key="2">
    <source>
        <dbReference type="EMBL" id="KAI1511203.1"/>
    </source>
</evidence>
<dbReference type="EMBL" id="NRDI02000014">
    <property type="protein sequence ID" value="KAI1511203.1"/>
    <property type="molecule type" value="Genomic_DNA"/>
</dbReference>
<dbReference type="AlphaFoldDB" id="A0A2W1FK08"/>
<organism evidence="1 3">
    <name type="scientific">Pyrenophora tritici-repentis</name>
    <dbReference type="NCBI Taxonomy" id="45151"/>
    <lineage>
        <taxon>Eukaryota</taxon>
        <taxon>Fungi</taxon>
        <taxon>Dikarya</taxon>
        <taxon>Ascomycota</taxon>
        <taxon>Pezizomycotina</taxon>
        <taxon>Dothideomycetes</taxon>
        <taxon>Pleosporomycetidae</taxon>
        <taxon>Pleosporales</taxon>
        <taxon>Pleosporineae</taxon>
        <taxon>Pleosporaceae</taxon>
        <taxon>Pyrenophora</taxon>
    </lineage>
</organism>
<reference evidence="2" key="3">
    <citation type="journal article" date="2022" name="bioRxiv">
        <title>A global pangenome for the wheat fungal pathogen Pyrenophora tritici-repentis and prediction of effector protein structural homology.</title>
        <authorList>
            <person name="Moolhuijzen P."/>
            <person name="See P.T."/>
            <person name="Shi G."/>
            <person name="Powell H.R."/>
            <person name="Cockram J."/>
            <person name="Jorgensen L.N."/>
            <person name="Benslimane H."/>
            <person name="Strelkov S.E."/>
            <person name="Turner J."/>
            <person name="Liu Z."/>
            <person name="Moffat C.S."/>
        </authorList>
    </citation>
    <scope>NUCLEOTIDE SEQUENCE</scope>
    <source>
        <strain evidence="2">86-124</strain>
    </source>
</reference>
<dbReference type="Proteomes" id="UP000249757">
    <property type="component" value="Unassembled WGS sequence"/>
</dbReference>
<comment type="caution">
    <text evidence="1">The sequence shown here is derived from an EMBL/GenBank/DDBJ whole genome shotgun (WGS) entry which is preliminary data.</text>
</comment>
<keyword evidence="4" id="KW-1185">Reference proteome</keyword>
<accession>A0A2W1FK08</accession>
<evidence type="ECO:0000313" key="1">
    <source>
        <dbReference type="EMBL" id="KAF7564704.1"/>
    </source>
</evidence>